<evidence type="ECO:0000313" key="2">
    <source>
        <dbReference type="Proteomes" id="UP000001686"/>
    </source>
</evidence>
<organism evidence="1 2">
    <name type="scientific">Korarchaeum cryptofilum (strain OPF8)</name>
    <dbReference type="NCBI Taxonomy" id="374847"/>
    <lineage>
        <taxon>Archaea</taxon>
        <taxon>Thermoproteota</taxon>
        <taxon>Candidatus Korarchaeia</taxon>
        <taxon>Candidatus Korarchaeales</taxon>
        <taxon>Candidatus Korarchaeaceae</taxon>
        <taxon>Candidatus Korarchaeum</taxon>
    </lineage>
</organism>
<dbReference type="AlphaFoldDB" id="B1L4T3"/>
<dbReference type="Proteomes" id="UP000001686">
    <property type="component" value="Chromosome"/>
</dbReference>
<evidence type="ECO:0000313" key="1">
    <source>
        <dbReference type="EMBL" id="ACB07462.1"/>
    </source>
</evidence>
<dbReference type="PhylomeDB" id="B1L4T3"/>
<proteinExistence type="predicted"/>
<reference evidence="1 2" key="1">
    <citation type="journal article" date="2008" name="Proc. Natl. Acad. Sci. U.S.A.">
        <title>A korarchaeal genome reveals new insights into the evolution of the Archaea.</title>
        <authorList>
            <person name="Elkins J.G."/>
            <person name="Podar M."/>
            <person name="Graham D.E."/>
            <person name="Makarova K.S."/>
            <person name="Wolf Y."/>
            <person name="Randau L."/>
            <person name="Hedlund B.P."/>
            <person name="Brochier-Armanet C."/>
            <person name="Kunin V."/>
            <person name="Anderson I."/>
            <person name="Lapidus A."/>
            <person name="Goltsman E."/>
            <person name="Barry K."/>
            <person name="Koonin E.V."/>
            <person name="Hugenholtz P."/>
            <person name="Kyrpides N."/>
            <person name="Wanner G."/>
            <person name="Richardson P."/>
            <person name="Keller M."/>
            <person name="Stetter K.O."/>
        </authorList>
    </citation>
    <scope>NUCLEOTIDE SEQUENCE [LARGE SCALE GENOMIC DNA]</scope>
    <source>
        <strain evidence="2">OPF8</strain>
    </source>
</reference>
<protein>
    <submittedName>
        <fullName evidence="1">ATPase</fullName>
    </submittedName>
</protein>
<dbReference type="Gene3D" id="3.40.50.300">
    <property type="entry name" value="P-loop containing nucleotide triphosphate hydrolases"/>
    <property type="match status" value="1"/>
</dbReference>
<gene>
    <name evidence="1" type="ordered locus">Kcr_0712</name>
</gene>
<name>B1L4T3_KORCO</name>
<dbReference type="SUPFAM" id="SSF52540">
    <property type="entry name" value="P-loop containing nucleoside triphosphate hydrolases"/>
    <property type="match status" value="1"/>
</dbReference>
<accession>B1L4T3</accession>
<dbReference type="PANTHER" id="PTHR34301:SF8">
    <property type="entry name" value="ATPASE DOMAIN-CONTAINING PROTEIN"/>
    <property type="match status" value="1"/>
</dbReference>
<keyword evidence="2" id="KW-1185">Reference proteome</keyword>
<dbReference type="EMBL" id="CP000968">
    <property type="protein sequence ID" value="ACB07462.1"/>
    <property type="molecule type" value="Genomic_DNA"/>
</dbReference>
<dbReference type="KEGG" id="kcr:Kcr_0712"/>
<dbReference type="PANTHER" id="PTHR34301">
    <property type="entry name" value="DNA-BINDING PROTEIN-RELATED"/>
    <property type="match status" value="1"/>
</dbReference>
<dbReference type="eggNOG" id="arCOG03169">
    <property type="taxonomic scope" value="Archaea"/>
</dbReference>
<dbReference type="OrthoDB" id="132045at2157"/>
<dbReference type="EnsemblBacteria" id="ACB07462">
    <property type="protein sequence ID" value="ACB07462"/>
    <property type="gene ID" value="Kcr_0712"/>
</dbReference>
<dbReference type="HOGENOM" id="CLU_061108_0_0_2"/>
<dbReference type="InParanoid" id="B1L4T3"/>
<sequence>MLTALNESDRPYAFIDLRGSASWREFYSLISRSFSEFIERASRWGKGEFLKLVSRLRGVSVLGFEVSLNWLPGKRPLLGELFDVLDEVGERTGEKVIIVSDEFQRSRGPIGASLHGAIVHSYDFHRDLSFVLTGSEMGVLYGILGDPENPLYGRAYLEVRTRKLSREESLDFLNRGFEEAGVKGSEVERAVEELDGIIGWLTYYGYLKVRGGDFDSLINEALELAKSEIESFLASRVSKRYRVVLKLLAEGLTELGEAKKGS</sequence>
<dbReference type="Gene3D" id="1.10.8.60">
    <property type="match status" value="1"/>
</dbReference>
<dbReference type="GeneID" id="6093993"/>
<dbReference type="RefSeq" id="WP_012309359.1">
    <property type="nucleotide sequence ID" value="NC_010482.1"/>
</dbReference>
<dbReference type="InterPro" id="IPR027417">
    <property type="entry name" value="P-loop_NTPase"/>
</dbReference>